<evidence type="ECO:0000256" key="1">
    <source>
        <dbReference type="ARBA" id="ARBA00004141"/>
    </source>
</evidence>
<dbReference type="AlphaFoldDB" id="A0A6M3WB48"/>
<keyword evidence="7" id="KW-0150">Chloroplast</keyword>
<dbReference type="PANTHER" id="PTHR30371:SF0">
    <property type="entry name" value="SEC-INDEPENDENT PROTEIN TRANSLOCASE PROTEIN TATC, CHLOROPLASTIC-RELATED"/>
    <property type="match status" value="1"/>
</dbReference>
<dbReference type="NCBIfam" id="TIGR00945">
    <property type="entry name" value="tatC"/>
    <property type="match status" value="1"/>
</dbReference>
<evidence type="ECO:0000256" key="4">
    <source>
        <dbReference type="ARBA" id="ARBA00022989"/>
    </source>
</evidence>
<keyword evidence="3 6" id="KW-0812">Transmembrane</keyword>
<feature type="transmembrane region" description="Helical" evidence="6">
    <location>
        <begin position="123"/>
        <end position="153"/>
    </location>
</feature>
<feature type="transmembrane region" description="Helical" evidence="6">
    <location>
        <begin position="208"/>
        <end position="226"/>
    </location>
</feature>
<dbReference type="GO" id="GO:0009977">
    <property type="term" value="F:proton motive force dependent protein transmembrane transporter activity"/>
    <property type="evidence" value="ECO:0007669"/>
    <property type="project" value="TreeGrafter"/>
</dbReference>
<dbReference type="EMBL" id="MT211885">
    <property type="protein sequence ID" value="QJF58490.1"/>
    <property type="molecule type" value="Genomic_DNA"/>
</dbReference>
<dbReference type="Pfam" id="PF00902">
    <property type="entry name" value="TatC"/>
    <property type="match status" value="1"/>
</dbReference>
<reference evidence="7" key="1">
    <citation type="submission" date="2020-03" db="EMBL/GenBank/DDBJ databases">
        <title>Mitochondrial and Plastid genome variability of Corallina officinalis (Corallinales, Rhodophyta).</title>
        <authorList>
            <person name="Yesson C."/>
            <person name="Bian X."/>
            <person name="Williamson C."/>
            <person name="Briscoe A.G."/>
            <person name="Brodie J."/>
        </authorList>
    </citation>
    <scope>NUCLEOTIDE SEQUENCE</scope>
</reference>
<proteinExistence type="inferred from homology"/>
<dbReference type="EMBL" id="MT211884">
    <property type="protein sequence ID" value="QJF58291.1"/>
    <property type="molecule type" value="Genomic_DNA"/>
</dbReference>
<sequence length="254" mass="28884">MKTILMIKVSNNQKNTAQNTVNNDIKMSIFEHLEELRNRAIKASIFFILITCICFTYINDISFLLTQPALGIKFLQLAPGEYFFSSIKISVYMGLIFSSPFIIYQLVLFILPGLTIKETKFLLPILISSIILFFIGIFFSYNILIPAALHFFINYGADIVEPIWSFEQYFDFILVLLISTGLAFQIPIVQIIIGLLEIISSDKMLKSWRYILLSATIISAILTPSTDPVTQLCLSLAILILYFTGAFILKFLDK</sequence>
<name>A0A6M3WB48_COROI</name>
<comment type="subcellular location">
    <subcellularLocation>
        <location evidence="1">Membrane</location>
        <topology evidence="1">Multi-pass membrane protein</topology>
    </subcellularLocation>
</comment>
<keyword evidence="7" id="KW-0934">Plastid</keyword>
<evidence type="ECO:0000313" key="7">
    <source>
        <dbReference type="EMBL" id="QJF58291.1"/>
    </source>
</evidence>
<feature type="transmembrane region" description="Helical" evidence="6">
    <location>
        <begin position="40"/>
        <end position="58"/>
    </location>
</feature>
<keyword evidence="4 6" id="KW-1133">Transmembrane helix</keyword>
<evidence type="ECO:0000256" key="6">
    <source>
        <dbReference type="SAM" id="Phobius"/>
    </source>
</evidence>
<dbReference type="InterPro" id="IPR002033">
    <property type="entry name" value="TatC"/>
</dbReference>
<dbReference type="HAMAP" id="MF_00902">
    <property type="entry name" value="TatC"/>
    <property type="match status" value="1"/>
</dbReference>
<evidence type="ECO:0000256" key="3">
    <source>
        <dbReference type="ARBA" id="ARBA00022692"/>
    </source>
</evidence>
<comment type="similarity">
    <text evidence="2">Belongs to the TatC family.</text>
</comment>
<dbReference type="PRINTS" id="PR01840">
    <property type="entry name" value="TATCFAMILY"/>
</dbReference>
<dbReference type="PROSITE" id="PS01218">
    <property type="entry name" value="TATC"/>
    <property type="match status" value="1"/>
</dbReference>
<keyword evidence="5 6" id="KW-0472">Membrane</keyword>
<dbReference type="GO" id="GO:0043953">
    <property type="term" value="P:protein transport by the Tat complex"/>
    <property type="evidence" value="ECO:0007669"/>
    <property type="project" value="TreeGrafter"/>
</dbReference>
<evidence type="ECO:0000256" key="2">
    <source>
        <dbReference type="ARBA" id="ARBA00008882"/>
    </source>
</evidence>
<organism evidence="7">
    <name type="scientific">Corallina officinalis</name>
    <name type="common">Coral seaweed</name>
    <dbReference type="NCBI Taxonomy" id="35170"/>
    <lineage>
        <taxon>Eukaryota</taxon>
        <taxon>Rhodophyta</taxon>
        <taxon>Florideophyceae</taxon>
        <taxon>Corallinophycidae</taxon>
        <taxon>Corallinales</taxon>
        <taxon>Corallinaceae</taxon>
        <taxon>Corallinoideae</taxon>
        <taxon>Corallina</taxon>
    </lineage>
</organism>
<dbReference type="PANTHER" id="PTHR30371">
    <property type="entry name" value="SEC-INDEPENDENT PROTEIN TRANSLOCASE PROTEIN TATC"/>
    <property type="match status" value="1"/>
</dbReference>
<gene>
    <name evidence="7" type="primary">tatC</name>
</gene>
<dbReference type="GO" id="GO:0033281">
    <property type="term" value="C:TAT protein transport complex"/>
    <property type="evidence" value="ECO:0007669"/>
    <property type="project" value="TreeGrafter"/>
</dbReference>
<dbReference type="GO" id="GO:0065002">
    <property type="term" value="P:intracellular protein transmembrane transport"/>
    <property type="evidence" value="ECO:0007669"/>
    <property type="project" value="TreeGrafter"/>
</dbReference>
<dbReference type="EMBL" id="MT211886">
    <property type="protein sequence ID" value="QJF58689.1"/>
    <property type="molecule type" value="Genomic_DNA"/>
</dbReference>
<geneLocation type="chloroplast" evidence="7"/>
<feature type="transmembrane region" description="Helical" evidence="6">
    <location>
        <begin position="173"/>
        <end position="196"/>
    </location>
</feature>
<dbReference type="EMBL" id="MT211887">
    <property type="protein sequence ID" value="QJF58888.1"/>
    <property type="molecule type" value="Genomic_DNA"/>
</dbReference>
<feature type="transmembrane region" description="Helical" evidence="6">
    <location>
        <begin position="89"/>
        <end position="111"/>
    </location>
</feature>
<evidence type="ECO:0000256" key="5">
    <source>
        <dbReference type="ARBA" id="ARBA00023136"/>
    </source>
</evidence>
<dbReference type="InterPro" id="IPR019820">
    <property type="entry name" value="Sec-indep_translocase_CS"/>
</dbReference>
<accession>A0A6M3WB48</accession>
<protein>
    <submittedName>
        <fullName evidence="7">Sec-independent protein translocase-like protein</fullName>
    </submittedName>
</protein>
<feature type="transmembrane region" description="Helical" evidence="6">
    <location>
        <begin position="232"/>
        <end position="252"/>
    </location>
</feature>